<comment type="subcellular location">
    <subcellularLocation>
        <location evidence="1">Secreted</location>
    </subcellularLocation>
</comment>
<evidence type="ECO:0000256" key="3">
    <source>
        <dbReference type="ARBA" id="ARBA00022525"/>
    </source>
</evidence>
<dbReference type="Proteomes" id="UP000245412">
    <property type="component" value="Unassembled WGS sequence"/>
</dbReference>
<feature type="domain" description="SpaA-like prealbumin fold" evidence="8">
    <location>
        <begin position="566"/>
        <end position="644"/>
    </location>
</feature>
<feature type="domain" description="SD-repeat containing protein B" evidence="7">
    <location>
        <begin position="3853"/>
        <end position="3970"/>
    </location>
</feature>
<comment type="caution">
    <text evidence="9">The sequence shown here is derived from an EMBL/GenBank/DDBJ whole genome shotgun (WGS) entry which is preliminary data.</text>
</comment>
<keyword evidence="10" id="KW-1185">Reference proteome</keyword>
<name>A0AB73T0M9_9FIRM</name>
<dbReference type="RefSeq" id="WP_109747652.1">
    <property type="nucleotide sequence ID" value="NZ_JANKBI010000013.1"/>
</dbReference>
<feature type="domain" description="SpaA-like prealbumin fold" evidence="8">
    <location>
        <begin position="1567"/>
        <end position="1673"/>
    </location>
</feature>
<proteinExistence type="inferred from homology"/>
<feature type="domain" description="SpaA-like prealbumin fold" evidence="8">
    <location>
        <begin position="1464"/>
        <end position="1533"/>
    </location>
</feature>
<evidence type="ECO:0000256" key="2">
    <source>
        <dbReference type="ARBA" id="ARBA00007257"/>
    </source>
</evidence>
<dbReference type="SUPFAM" id="SSF49478">
    <property type="entry name" value="Cna protein B-type domain"/>
    <property type="match status" value="2"/>
</dbReference>
<feature type="compositionally biased region" description="Polar residues" evidence="5">
    <location>
        <begin position="72"/>
        <end position="142"/>
    </location>
</feature>
<keyword evidence="6" id="KW-1133">Transmembrane helix</keyword>
<evidence type="ECO:0000256" key="4">
    <source>
        <dbReference type="ARBA" id="ARBA00022729"/>
    </source>
</evidence>
<feature type="domain" description="SD-repeat containing protein B" evidence="7">
    <location>
        <begin position="4017"/>
        <end position="4135"/>
    </location>
</feature>
<evidence type="ECO:0000259" key="7">
    <source>
        <dbReference type="Pfam" id="PF17210"/>
    </source>
</evidence>
<feature type="domain" description="SpaA-like prealbumin fold" evidence="8">
    <location>
        <begin position="775"/>
        <end position="877"/>
    </location>
</feature>
<feature type="compositionally biased region" description="Low complexity" evidence="5">
    <location>
        <begin position="143"/>
        <end position="158"/>
    </location>
</feature>
<evidence type="ECO:0000256" key="5">
    <source>
        <dbReference type="SAM" id="MobiDB-lite"/>
    </source>
</evidence>
<dbReference type="PANTHER" id="PTHR36108:SF13">
    <property type="entry name" value="COLOSSIN-B-RELATED"/>
    <property type="match status" value="1"/>
</dbReference>
<dbReference type="InterPro" id="IPR033764">
    <property type="entry name" value="Sdr_B"/>
</dbReference>
<feature type="transmembrane region" description="Helical" evidence="6">
    <location>
        <begin position="4464"/>
        <end position="4482"/>
    </location>
</feature>
<dbReference type="PANTHER" id="PTHR36108">
    <property type="entry name" value="COLOSSIN-B-RELATED"/>
    <property type="match status" value="1"/>
</dbReference>
<feature type="domain" description="SD-repeat containing protein B" evidence="7">
    <location>
        <begin position="3695"/>
        <end position="3834"/>
    </location>
</feature>
<feature type="domain" description="SpaA-like prealbumin fold" evidence="8">
    <location>
        <begin position="896"/>
        <end position="968"/>
    </location>
</feature>
<dbReference type="Gene3D" id="2.60.40.10">
    <property type="entry name" value="Immunoglobulins"/>
    <property type="match status" value="22"/>
</dbReference>
<dbReference type="GO" id="GO:0005576">
    <property type="term" value="C:extracellular region"/>
    <property type="evidence" value="ECO:0007669"/>
    <property type="project" value="UniProtKB-SubCell"/>
</dbReference>
<feature type="domain" description="SpaA-like prealbumin fold" evidence="8">
    <location>
        <begin position="2759"/>
        <end position="2837"/>
    </location>
</feature>
<evidence type="ECO:0000256" key="6">
    <source>
        <dbReference type="SAM" id="Phobius"/>
    </source>
</evidence>
<dbReference type="InterPro" id="IPR013783">
    <property type="entry name" value="Ig-like_fold"/>
</dbReference>
<keyword evidence="4" id="KW-0732">Signal</keyword>
<protein>
    <submittedName>
        <fullName evidence="9">SdrD B-like protein</fullName>
    </submittedName>
</protein>
<feature type="domain" description="SD-repeat containing protein B" evidence="7">
    <location>
        <begin position="4274"/>
        <end position="4374"/>
    </location>
</feature>
<dbReference type="Pfam" id="PF17802">
    <property type="entry name" value="SpaA"/>
    <property type="match status" value="15"/>
</dbReference>
<feature type="domain" description="SpaA-like prealbumin fold" evidence="8">
    <location>
        <begin position="2241"/>
        <end position="2316"/>
    </location>
</feature>
<evidence type="ECO:0000259" key="8">
    <source>
        <dbReference type="Pfam" id="PF17802"/>
    </source>
</evidence>
<keyword evidence="6" id="KW-0472">Membrane</keyword>
<evidence type="ECO:0000313" key="10">
    <source>
        <dbReference type="Proteomes" id="UP000245412"/>
    </source>
</evidence>
<feature type="domain" description="SpaA-like prealbumin fold" evidence="8">
    <location>
        <begin position="2628"/>
        <end position="2719"/>
    </location>
</feature>
<feature type="region of interest" description="Disordered" evidence="5">
    <location>
        <begin position="72"/>
        <end position="186"/>
    </location>
</feature>
<feature type="domain" description="SpaA-like prealbumin fold" evidence="8">
    <location>
        <begin position="677"/>
        <end position="752"/>
    </location>
</feature>
<keyword evidence="6" id="KW-0812">Transmembrane</keyword>
<feature type="domain" description="SpaA-like prealbumin fold" evidence="8">
    <location>
        <begin position="2124"/>
        <end position="2196"/>
    </location>
</feature>
<comment type="similarity">
    <text evidence="2">Belongs to the serine-aspartate repeat-containing protein (SDr) family.</text>
</comment>
<gene>
    <name evidence="9" type="ORF">C7383_11242</name>
</gene>
<feature type="domain" description="SpaA-like prealbumin fold" evidence="8">
    <location>
        <begin position="1318"/>
        <end position="1379"/>
    </location>
</feature>
<feature type="domain" description="SpaA-like prealbumin fold" evidence="8">
    <location>
        <begin position="1102"/>
        <end position="1179"/>
    </location>
</feature>
<sequence>MENKNRRSVFSIWKRLVAMTLAVLLLVSSDGITSLPQVLASAADTEAVTENTGENEGNAAPVAEIQTQAAVPETQAQTNAPETQSQTSAPETQPQTSAPETQPQTNAPETQPQTSAPETQPQTSAPETQPQTNAPETQPQTNESETQAQTEEIQSESQTESESESESETEVPKAANRALGSSRAAGDTHGFDLTAELSQSTVVAGDAVNYHLQYTVPGGGKYESPTISVTLPKGVSYVARSGGDDILSESKTILQDGSTILVFQLKNDLDTGTGRSIDLSLQVDNFIFADNTTLNIPSTLKLTYTESSTSVGVGINITKTADLTVTADDGWNVKKERVGETVLTGDGQYYDVTYKLTVYNQSQSDYKANPNQETGWNRLGRLDMDNMAQTFSLTDILPTAGVPTGGEAVSIQSVKASSVINEAGKDLTNGSEYTVNTKTVNGKTVVESLTIKYLEMLTAESAKNYPFVKAGTPIKTEYTVVVRYPRAPYVTPSNEELKSYTLENTAQLTYKLIGQETSQRESKANVTLGEKEEAGAGVSLVVKKYIQIAESEILLDKETQAFYGTVSFGLYKDSSCQNVATDVTGQQAAGAKQETGDNGTVTFSALRPGTYYLKEESGIDGFKAADVQKVSIDASGQVTVETSDSTGLENNAVKIVNKSEQKSIVEFEKQGTTSAGEEDTRMLAGFGFSLTNKDDSEIKYEAVSDSDGKVRFENVAAGTYELKEISIPESFQDEYSLDGVESIEITVEANKIVKPQLNVEGSEGIYRNTSNKGCLSIEKVDVDDNAKKLEGAEFNLYGPFGKSESSYSESNLVMEGESAYVMKTEQESGKAVSKPLMPGWYYVKEIKAPENYVATEKGKWIQVGQNTVAESKFENKKKIAVYIKKAGTIGKEQIAGPSLAGAKFEIYDAKEGGNVVGYWVTTTDATGKETSNPVYLNAGATYWYEETKAPEGYTPSIGRVGFTVEATSEGNVCRVTCTNSAAWGQIKIVKENSKTGGPIAGAEFKIFSDEDCQNEVELNGNPVGKLTTNDKGVVLTPLLPVSDENTKYYIKETGVPNGYVSTIDVIRGIDSDGYGILEGDGISVEKNTQTVVTVKNNPLVKAQLTKVDSKDLNKKLQGAQFQLYEDPEAQKPIGAAVTTDQDGVATFEGLKAGSTYYYKETSAPTGYVLTDEVGSFTIPGIDSEEISNELIYEITTSVKNDMLGDLKIQKYTNMDTTEQEGVPLTDEEITFKLYLKETEDSSVDTADSKKLIAEGKTDQKGEVTFSDLKPGNYWLVEVTPDGYEDKPPVSVTVDPGENKEGDSYTKIVHVIKNTANKGKIEIEKIQDGDYTTKVAGAVFDIYKKNDPSDTPVASIITNNNGIAKSGWLEPGDYYMVERSNDKHQAVDEKDNVLKKDGVPYYSSGEEFDFTITAAQTNKIYTGDPAETGSLNSGAIENELMGKLKVNKRAAFKVNGEDKSSVYYPLSGAEIEIYKASDTADSTTTSENIEKDLIADNLVLEKTTIKYEFISDYLPAGKYWVVETEAPENYKLNEGGNAANAYLVTVTAGQTTPEEDAAVTIDNEAEYGKLRVRKVDSQGNIIELPAEFTIYKEVKEAVYNETAPDDRETISDANGIIIYLIKANGAPASSDAEGSMMQTGTAGNGEAVTNDLKPGDTYYLKEISAPDTYFFDDAWSGPYTILAGEEITAVITNYKVNEATGTKKDDSGQGISGAYIGLFDSEADANAFVQFVIDQNLETDMTKRAEIKKLLGNGDYKTDKTYTVLNKIQKIAVTDKGTFKFENLKAGQTYWLTELLPPEPESAEAGGNYKYDTTVKSITVPEDGKISETLGLDFVDARYGQLQVSKTTKLSFDNTGNEEYRVEGVKFNVYEAVKDGSGPYEKDSTKYKKASDKPVASGYTDSNGIYTSIKLAPDKFYIVEEAAAEEYDNDRKVPEFISVAKKSTDEKTSDPKYVILQVTSGAVNAAEDKDGNLVADNKFYNGAIWGRFKLKKVDQADKLITSKITFEIYRKDDDGNYNPYKSYGNEGVFAVNKGASGVGEDGIYLSDYLPAGTYKLVEESHTGYTKCEDIEFTIEGGKLTGGTVPQQDSVSIPTVGLNTPIVVKNIHKGYLELKKIGLFTDQGNVKKEDEKALAGVTFEIYLKTENGSFSSDCQAASVATGMTDKDGKIPTNGKFELDAGNYWLVETSIGEGNKTYETPPTETPDKWSTEEQAKWAREIKIEPAETTSLTGNNAVRNITIQGKFKIRKTDANDDAVTLEMEGAKFGVYKTADCTGTKVDTLTINADGTATSKLLDAGEYYIKETEAPSGYQKNETIYGPYTVTSNTLTDYSVDAYKAEGETNKISWIRDKKLFKIEVTKYAVTGYTSTGDSEQETKSPLSGIKFALYDSMEAAEKDQALDLDGETVGYTESSLTTALTGANGKLTFEKLTLPTEDGKSAQKTYYIREVPNSKTWDNKPCQTINGVAYTMGENTIQEVTVKYNSTDAKESVEFTNYKMGSFEINKMFRWTEKDSAGSTQNKEMPLGNVTFKIYSVADNKTNPDTSADSETFVKEITTGNPDLGEQTAVAESGQLPAGWYAVVETSVNGKPLKDYGYNPVTVWIQVKDAKVNSDYSKEGSKGSIYNESVRGSFIITKYDGKTEMLSGAEFELYKKNDKGGWDLVQSKPQTSSGDAEKKIVMTDKTYESGLLAAGEYKLREIKSPSYQRKDGTDVQFQMPKEDVFFNITAGTTVKIDIKNNPKGSIVFTKKASQYDQNDKPVTDNTVLNKCIFKLYTKAGKVYTAVQETDQSGNTKDRVFTASNGVYRMDNVDPGTYYIHEESVNTPGYSVREEFFKVVIPAGLGVEDKLVFEPAVSDNQDIMENDGVIVNDANVGSLLIKKQDQQKNPLTGAQFEVYAKDAKGKYTILKDKATVTSSDGQVTFKNLPAERGGTKYLVKETKAPDNYTLDNAFESEGVKIEQEVTVYPLSAPQLDKVNSVTFTNKKIEQGFGKFPTSITKKISDSDEKQKESVTAEKSLIDSEYAVDFTLGGYADGKNTLPAEEFYVTDDQVQLYYDAGYAVGVPDYKLMDKRQEDYKYTSVTVHKAHNKDQSQTVSVSMQYKLYGESTWRDYNGGTKYPLTAEQKFDLSSISGLQLPVTGIRVYYHNVQAGFTLDSAGQGISINAVLNRRDTITNDQMPEVRKVTNQANVTLKERYKNSQGKETTGPQISLKSNTVEAFIPTYKTELPTVTLTNVVTNNPGNNRFASGSTVAYRLTASNVQDSKADFKAPMVTFDLAPYTVLNTNFGTVGLNGNKGFRVMLQSKSSTSQGEMTSTQEIPASAYTIVEEKDVPFLGSTDALNPEGLKTSRYAFKFSDDFVLKPGDSIVIELQGIISYTKPSGDIRFDSPAYLGSNYNILSTLENPYGTSFLSKSAIVTEDQIDSTLNGGSKKNEYVSEPVVVYTIDGTGLQLQKSISKDDVYFSSVDTANVNPTDEIYYNLTLYNFSEVPGRTARIADVLPFPGDTYIINNVGRYTDIPAGEEFEEMLFQSMYVTYRNSVTGENQDGNIENIKLYYFVEDSSSANEWRDNRAAAVATINDFLENTKSVANSQPVYEAWQGKWTTELPSDLSRVTAVGAEVTFKQDALLDREHALNLHITMKTPGYTADQIEDYAGRKMVNASVASLIRAQDDGIVAAMGLADKVESNEVVAKLNLPTGSIGDQVFYDHNKNGIQDLEEGGDDERAGQGLAVKLYQRTYSSVTHDSQEVLYAVTETDGNGNYRFDGLPCNYLKKNHTSDMDDPENYVGGEFYEYRVEFEAPEGFAPTIKGAGKDREKDSDVNPDGFTDYVRLMVSSEDGKLTGQTDLSLDAGYIKPYELGNRVWLDINRDGLQNTYIDEETDEEKEEPGVPNVGVKLYKVEDENGVISDIDNPLMTTVTDQNGEYWFRNLPEGYYVVVFDISMFRKEDGYSYQYMFTDANVSGDGREELDSDAMESPELNEGDEDRIRKTKVVHLSYDAMLGVIPDPYSDDRWDAGLTVYSAIGGFCFDDENYTDMQDLYIPLPGTEVELYRVVKGKREAEPLCTATVGEDGRYFFDKLLEGQYQIHFKYPEGYTAVLPGVGTRTTDSNTEKFEGDDRTQGFTTIIDLGRDTVDRTWDAGACKLSSIGDYVWLDTNKNGIQDPDEKGIEGVTVILQSRIDGSEWTTEASTETDQNGKYIFTQLKSSKRYGKQYRVVFVFEEGVSVTTSLSGKDRGLDSDALFRIRDLGWVTAPIPILEYGTSDMTWDAGIVETVEPKGTIGDFVWYDKNRNGIQDEDEVGIGGIEVVLEMNESGTLSNESGWGVYGSTTTNSNGYYRFYDLPSGYYRVRFKIPEEYYITLYNQGTDEELDSDASREATGRWYYSRGFYLNVNVKPVDLSWDAGVYKVTDLTTTVIKREPGKTVINRTDTYKTVTRKVTRNVTRTVGGTTRTVTRKTTRKASKTGDDTDIRIWLLFALLSGTAIVFIVKKKRRRVKE</sequence>
<feature type="domain" description="SpaA-like prealbumin fold" evidence="8">
    <location>
        <begin position="2872"/>
        <end position="2948"/>
    </location>
</feature>
<feature type="domain" description="SpaA-like prealbumin fold" evidence="8">
    <location>
        <begin position="984"/>
        <end position="1061"/>
    </location>
</feature>
<accession>A0AB73T0M9</accession>
<feature type="domain" description="SD-repeat containing protein B" evidence="7">
    <location>
        <begin position="4141"/>
        <end position="4265"/>
    </location>
</feature>
<evidence type="ECO:0000256" key="1">
    <source>
        <dbReference type="ARBA" id="ARBA00004613"/>
    </source>
</evidence>
<reference evidence="9 10" key="1">
    <citation type="submission" date="2018-05" db="EMBL/GenBank/DDBJ databases">
        <authorList>
            <person name="Goeker M."/>
            <person name="Huntemann M."/>
            <person name="Clum A."/>
            <person name="Pillay M."/>
            <person name="Palaniappan K."/>
            <person name="Varghese N."/>
            <person name="Mikhailova N."/>
            <person name="Stamatis D."/>
            <person name="Reddy T."/>
            <person name="Daum C."/>
            <person name="Shapiro N."/>
            <person name="Ivanova N."/>
            <person name="Kyrpides N."/>
            <person name="Woyke T."/>
        </authorList>
    </citation>
    <scope>NUCLEOTIDE SEQUENCE [LARGE SCALE GENOMIC DNA]</scope>
    <source>
        <strain evidence="9 10">DSM 26524</strain>
    </source>
</reference>
<evidence type="ECO:0000313" key="9">
    <source>
        <dbReference type="EMBL" id="PWJ73467.1"/>
    </source>
</evidence>
<dbReference type="Pfam" id="PF17210">
    <property type="entry name" value="SdrD_B"/>
    <property type="match status" value="5"/>
</dbReference>
<dbReference type="InterPro" id="IPR041033">
    <property type="entry name" value="SpaA_PFL_dom_1"/>
</dbReference>
<feature type="compositionally biased region" description="Acidic residues" evidence="5">
    <location>
        <begin position="159"/>
        <end position="169"/>
    </location>
</feature>
<dbReference type="EMBL" id="QGGY01000012">
    <property type="protein sequence ID" value="PWJ73467.1"/>
    <property type="molecule type" value="Genomic_DNA"/>
</dbReference>
<keyword evidence="3" id="KW-0964">Secreted</keyword>
<feature type="domain" description="SpaA-like prealbumin fold" evidence="8">
    <location>
        <begin position="1228"/>
        <end position="1295"/>
    </location>
</feature>
<dbReference type="SUPFAM" id="SSF117074">
    <property type="entry name" value="Hypothetical protein PA1324"/>
    <property type="match status" value="6"/>
</dbReference>
<organism evidence="9 10">
    <name type="scientific">Murimonas intestini</name>
    <dbReference type="NCBI Taxonomy" id="1337051"/>
    <lineage>
        <taxon>Bacteria</taxon>
        <taxon>Bacillati</taxon>
        <taxon>Bacillota</taxon>
        <taxon>Clostridia</taxon>
        <taxon>Lachnospirales</taxon>
        <taxon>Lachnospiraceae</taxon>
        <taxon>Murimonas</taxon>
    </lineage>
</organism>